<dbReference type="SUPFAM" id="SSF64263">
    <property type="entry name" value="Prokaryotic ribosomal protein L17"/>
    <property type="match status" value="1"/>
</dbReference>
<dbReference type="GO" id="GO:0003735">
    <property type="term" value="F:structural constituent of ribosome"/>
    <property type="evidence" value="ECO:0007669"/>
    <property type="project" value="InterPro"/>
</dbReference>
<dbReference type="AlphaFoldDB" id="A0A9N9NKG3"/>
<protein>
    <submittedName>
        <fullName evidence="2">9458_t:CDS:1</fullName>
    </submittedName>
</protein>
<evidence type="ECO:0000313" key="3">
    <source>
        <dbReference type="Proteomes" id="UP000789508"/>
    </source>
</evidence>
<reference evidence="2" key="1">
    <citation type="submission" date="2021-06" db="EMBL/GenBank/DDBJ databases">
        <authorList>
            <person name="Kallberg Y."/>
            <person name="Tangrot J."/>
            <person name="Rosling A."/>
        </authorList>
    </citation>
    <scope>NUCLEOTIDE SEQUENCE</scope>
    <source>
        <strain evidence="2">FL130A</strain>
    </source>
</reference>
<dbReference type="Gene3D" id="3.90.1030.10">
    <property type="entry name" value="Ribosomal protein L17"/>
    <property type="match status" value="1"/>
</dbReference>
<proteinExistence type="predicted"/>
<name>A0A9N9NKG3_9GLOM</name>
<organism evidence="2 3">
    <name type="scientific">Ambispora leptoticha</name>
    <dbReference type="NCBI Taxonomy" id="144679"/>
    <lineage>
        <taxon>Eukaryota</taxon>
        <taxon>Fungi</taxon>
        <taxon>Fungi incertae sedis</taxon>
        <taxon>Mucoromycota</taxon>
        <taxon>Glomeromycotina</taxon>
        <taxon>Glomeromycetes</taxon>
        <taxon>Archaeosporales</taxon>
        <taxon>Ambisporaceae</taxon>
        <taxon>Ambispora</taxon>
    </lineage>
</organism>
<dbReference type="OrthoDB" id="10522118at2759"/>
<dbReference type="InterPro" id="IPR000456">
    <property type="entry name" value="Ribosomal_bL17"/>
</dbReference>
<evidence type="ECO:0000256" key="1">
    <source>
        <dbReference type="SAM" id="MobiDB-lite"/>
    </source>
</evidence>
<feature type="region of interest" description="Disordered" evidence="1">
    <location>
        <begin position="184"/>
        <end position="206"/>
    </location>
</feature>
<gene>
    <name evidence="2" type="ORF">ALEPTO_LOCUS13139</name>
</gene>
<comment type="caution">
    <text evidence="2">The sequence shown here is derived from an EMBL/GenBank/DDBJ whole genome shotgun (WGS) entry which is preliminary data.</text>
</comment>
<feature type="non-terminal residue" evidence="2">
    <location>
        <position position="206"/>
    </location>
</feature>
<dbReference type="GO" id="GO:0005840">
    <property type="term" value="C:ribosome"/>
    <property type="evidence" value="ECO:0007669"/>
    <property type="project" value="InterPro"/>
</dbReference>
<sequence length="206" mass="23729">DAILFEKVETSLPMAWSLTKLLAKLIKYAKQDSLHSRRLALQYLVNKKKIEDKEGKKLLDKLFSDLKERYKDRAGVSSVAEHPAVNRQGSKKQKFFNDKEPQKYHGFVVVDSEVKVIPDEENINFGMPPLGKEYKFIVNLGGAKTAKFNINNSNTMVLKTPEYFENTVKKVGFWDSENYFYELDKKQEKPTKSPNKSQSKAENKSD</sequence>
<dbReference type="Proteomes" id="UP000789508">
    <property type="component" value="Unassembled WGS sequence"/>
</dbReference>
<evidence type="ECO:0000313" key="2">
    <source>
        <dbReference type="EMBL" id="CAG8746287.1"/>
    </source>
</evidence>
<dbReference type="InterPro" id="IPR036373">
    <property type="entry name" value="Ribosomal_bL17_sf"/>
</dbReference>
<keyword evidence="3" id="KW-1185">Reference proteome</keyword>
<dbReference type="Pfam" id="PF01196">
    <property type="entry name" value="Ribosomal_L17"/>
    <property type="match status" value="1"/>
</dbReference>
<accession>A0A9N9NKG3</accession>
<dbReference type="EMBL" id="CAJVPS010038024">
    <property type="protein sequence ID" value="CAG8746287.1"/>
    <property type="molecule type" value="Genomic_DNA"/>
</dbReference>
<dbReference type="GO" id="GO:0006412">
    <property type="term" value="P:translation"/>
    <property type="evidence" value="ECO:0007669"/>
    <property type="project" value="InterPro"/>
</dbReference>